<sequence>RQRRQARLAHASPDSSSTRPEPEPESDSARRRVAKPAVEGRLGRLAGWPKRGSRSEEAGKRAKAGGAESREDGRRLFWGYRSAGETKTRRPARPSEAVRTGLRSSLSPISPGLLSTVATMSAMTTRNDASPTQQVAGRVGQTGGEAETGIGRTASQKSTSVKVAFEAGRVRLSTEWPFDKVDGLYAMFVRRVM</sequence>
<feature type="non-terminal residue" evidence="2">
    <location>
        <position position="1"/>
    </location>
</feature>
<reference evidence="2" key="1">
    <citation type="submission" date="2018-11" db="EMBL/GenBank/DDBJ databases">
        <authorList>
            <consortium name="Pathogen Informatics"/>
        </authorList>
    </citation>
    <scope>NUCLEOTIDE SEQUENCE</scope>
</reference>
<evidence type="ECO:0000313" key="2">
    <source>
        <dbReference type="EMBL" id="VEL28082.1"/>
    </source>
</evidence>
<gene>
    <name evidence="2" type="ORF">PXEA_LOCUS21522</name>
</gene>
<dbReference type="Proteomes" id="UP000784294">
    <property type="component" value="Unassembled WGS sequence"/>
</dbReference>
<accession>A0A3S5AXW2</accession>
<feature type="region of interest" description="Disordered" evidence="1">
    <location>
        <begin position="126"/>
        <end position="154"/>
    </location>
</feature>
<feature type="compositionally biased region" description="Polar residues" evidence="1">
    <location>
        <begin position="126"/>
        <end position="135"/>
    </location>
</feature>
<feature type="region of interest" description="Disordered" evidence="1">
    <location>
        <begin position="1"/>
        <end position="104"/>
    </location>
</feature>
<dbReference type="AlphaFoldDB" id="A0A3S5AXW2"/>
<organism evidence="2 3">
    <name type="scientific">Protopolystoma xenopodis</name>
    <dbReference type="NCBI Taxonomy" id="117903"/>
    <lineage>
        <taxon>Eukaryota</taxon>
        <taxon>Metazoa</taxon>
        <taxon>Spiralia</taxon>
        <taxon>Lophotrochozoa</taxon>
        <taxon>Platyhelminthes</taxon>
        <taxon>Monogenea</taxon>
        <taxon>Polyopisthocotylea</taxon>
        <taxon>Polystomatidea</taxon>
        <taxon>Polystomatidae</taxon>
        <taxon>Protopolystoma</taxon>
    </lineage>
</organism>
<comment type="caution">
    <text evidence="2">The sequence shown here is derived from an EMBL/GenBank/DDBJ whole genome shotgun (WGS) entry which is preliminary data.</text>
</comment>
<protein>
    <submittedName>
        <fullName evidence="2">Uncharacterized protein</fullName>
    </submittedName>
</protein>
<name>A0A3S5AXW2_9PLAT</name>
<dbReference type="EMBL" id="CAAALY010092258">
    <property type="protein sequence ID" value="VEL28082.1"/>
    <property type="molecule type" value="Genomic_DNA"/>
</dbReference>
<proteinExistence type="predicted"/>
<evidence type="ECO:0000313" key="3">
    <source>
        <dbReference type="Proteomes" id="UP000784294"/>
    </source>
</evidence>
<evidence type="ECO:0000256" key="1">
    <source>
        <dbReference type="SAM" id="MobiDB-lite"/>
    </source>
</evidence>
<keyword evidence="3" id="KW-1185">Reference proteome</keyword>